<sequence length="351" mass="38252">MAKILTLNLGSTSSKIALFDNHTCMISETVRHSVEEVSGNVEEQTAFRLKVVIYFLESHNITSFDAVAARGGLLKPMAGGTYLINDTMTADLKISKYGTHASNISTLLGGRLSKEYNIPAYIVDPVVVDEMIPMTRMTGLQQIERRSIFHALNQKAVARNYAERIHKSYEDLNLVVAHLGGGITVGTHAYGQVVDVNDGLTGEGPFSPERAGSLPADQLARLVIEEQLTTKDVATLLSKKGGFVSHFGTTDAIIIEQKAQNGDQKARLAYEAMAYQIARSIAAASVYFNGKADQIIITGGLAYSNLLVNMIIERVKFIADVTVMPGEKEMEALTAGVLRVINQEEQPKVYE</sequence>
<dbReference type="CDD" id="cd24011">
    <property type="entry name" value="ASKHA_NBD_BK"/>
    <property type="match status" value="1"/>
</dbReference>
<dbReference type="RefSeq" id="WP_133442775.1">
    <property type="nucleotide sequence ID" value="NZ_SCWB01000001.1"/>
</dbReference>
<comment type="subcellular location">
    <subcellularLocation>
        <location evidence="1 9">Cytoplasm</location>
    </subcellularLocation>
</comment>
<dbReference type="PROSITE" id="PS01075">
    <property type="entry name" value="ACETATE_KINASE_1"/>
    <property type="match status" value="1"/>
</dbReference>
<dbReference type="NCBIfam" id="TIGR02707">
    <property type="entry name" value="butyr_kinase"/>
    <property type="match status" value="1"/>
</dbReference>
<evidence type="ECO:0000256" key="7">
    <source>
        <dbReference type="ARBA" id="ARBA00022840"/>
    </source>
</evidence>
<dbReference type="HAMAP" id="MF_00542">
    <property type="entry name" value="Butyrate_kinase"/>
    <property type="match status" value="1"/>
</dbReference>
<comment type="similarity">
    <text evidence="2 9 10">Belongs to the acetokinase family.</text>
</comment>
<gene>
    <name evidence="9 11" type="primary">buk</name>
    <name evidence="11" type="ORF">ERX29_00795</name>
</gene>
<keyword evidence="6 9" id="KW-0418">Kinase</keyword>
<evidence type="ECO:0000256" key="3">
    <source>
        <dbReference type="ARBA" id="ARBA00022490"/>
    </source>
</evidence>
<name>A0A4R6BXE9_9STAP</name>
<dbReference type="Pfam" id="PF00871">
    <property type="entry name" value="Acetate_kinase"/>
    <property type="match status" value="1"/>
</dbReference>
<dbReference type="EC" id="2.7.2.7" evidence="9"/>
<dbReference type="PIRSF" id="PIRSF036458">
    <property type="entry name" value="Butyrate_kin"/>
    <property type="match status" value="1"/>
</dbReference>
<dbReference type="OrthoDB" id="9771859at2"/>
<dbReference type="Gene3D" id="3.30.420.40">
    <property type="match status" value="2"/>
</dbReference>
<dbReference type="GO" id="GO:0006083">
    <property type="term" value="P:acetate metabolic process"/>
    <property type="evidence" value="ECO:0007669"/>
    <property type="project" value="TreeGrafter"/>
</dbReference>
<comment type="catalytic activity">
    <reaction evidence="8 9">
        <text>butanoate + ATP = butanoyl phosphate + ADP</text>
        <dbReference type="Rhea" id="RHEA:13585"/>
        <dbReference type="ChEBI" id="CHEBI:17968"/>
        <dbReference type="ChEBI" id="CHEBI:30616"/>
        <dbReference type="ChEBI" id="CHEBI:58079"/>
        <dbReference type="ChEBI" id="CHEBI:456216"/>
        <dbReference type="EC" id="2.7.2.7"/>
    </reaction>
</comment>
<dbReference type="SUPFAM" id="SSF53067">
    <property type="entry name" value="Actin-like ATPase domain"/>
    <property type="match status" value="2"/>
</dbReference>
<evidence type="ECO:0000313" key="12">
    <source>
        <dbReference type="Proteomes" id="UP000294802"/>
    </source>
</evidence>
<dbReference type="InterPro" id="IPR023865">
    <property type="entry name" value="Aliphatic_acid_kinase_CS"/>
</dbReference>
<accession>A0A4R6BXE9</accession>
<keyword evidence="7 9" id="KW-0067">ATP-binding</keyword>
<evidence type="ECO:0000256" key="2">
    <source>
        <dbReference type="ARBA" id="ARBA00008748"/>
    </source>
</evidence>
<dbReference type="InterPro" id="IPR043129">
    <property type="entry name" value="ATPase_NBD"/>
</dbReference>
<evidence type="ECO:0000256" key="8">
    <source>
        <dbReference type="ARBA" id="ARBA00048596"/>
    </source>
</evidence>
<dbReference type="PANTHER" id="PTHR21060:SF3">
    <property type="entry name" value="BUTYRATE KINASE 2-RELATED"/>
    <property type="match status" value="1"/>
</dbReference>
<dbReference type="InterPro" id="IPR000890">
    <property type="entry name" value="Aliphatic_acid_kin_short-chain"/>
</dbReference>
<organism evidence="11 12">
    <name type="scientific">Macrococcus lamae</name>
    <dbReference type="NCBI Taxonomy" id="198484"/>
    <lineage>
        <taxon>Bacteria</taxon>
        <taxon>Bacillati</taxon>
        <taxon>Bacillota</taxon>
        <taxon>Bacilli</taxon>
        <taxon>Bacillales</taxon>
        <taxon>Staphylococcaceae</taxon>
        <taxon>Macrococcus</taxon>
    </lineage>
</organism>
<evidence type="ECO:0000256" key="9">
    <source>
        <dbReference type="HAMAP-Rule" id="MF_00542"/>
    </source>
</evidence>
<dbReference type="GO" id="GO:0005737">
    <property type="term" value="C:cytoplasm"/>
    <property type="evidence" value="ECO:0007669"/>
    <property type="project" value="UniProtKB-SubCell"/>
</dbReference>
<reference evidence="11 12" key="1">
    <citation type="submission" date="2019-01" db="EMBL/GenBank/DDBJ databases">
        <title>Draft genome sequences of the type strains of six Macrococcus species.</title>
        <authorList>
            <person name="Mazhar S."/>
            <person name="Altermann E."/>
            <person name="Hill C."/>
            <person name="Mcauliffe O."/>
        </authorList>
    </citation>
    <scope>NUCLEOTIDE SEQUENCE [LARGE SCALE GENOMIC DNA]</scope>
    <source>
        <strain evidence="11 12">CCM4815</strain>
    </source>
</reference>
<dbReference type="AlphaFoldDB" id="A0A4R6BXE9"/>
<proteinExistence type="inferred from homology"/>
<evidence type="ECO:0000256" key="4">
    <source>
        <dbReference type="ARBA" id="ARBA00022679"/>
    </source>
</evidence>
<protein>
    <recommendedName>
        <fullName evidence="9">Probable butyrate kinase</fullName>
        <shortName evidence="9">BK</shortName>
        <ecNumber evidence="9">2.7.2.7</ecNumber>
    </recommendedName>
    <alternativeName>
        <fullName evidence="9">Branched-chain carboxylic acid kinase</fullName>
    </alternativeName>
</protein>
<dbReference type="NCBIfam" id="NF002834">
    <property type="entry name" value="PRK03011.1-5"/>
    <property type="match status" value="1"/>
</dbReference>
<evidence type="ECO:0000256" key="1">
    <source>
        <dbReference type="ARBA" id="ARBA00004496"/>
    </source>
</evidence>
<keyword evidence="5 9" id="KW-0547">Nucleotide-binding</keyword>
<dbReference type="GO" id="GO:0008776">
    <property type="term" value="F:acetate kinase activity"/>
    <property type="evidence" value="ECO:0007669"/>
    <property type="project" value="TreeGrafter"/>
</dbReference>
<evidence type="ECO:0000256" key="5">
    <source>
        <dbReference type="ARBA" id="ARBA00022741"/>
    </source>
</evidence>
<evidence type="ECO:0000313" key="11">
    <source>
        <dbReference type="EMBL" id="TDM13172.1"/>
    </source>
</evidence>
<dbReference type="Proteomes" id="UP000294802">
    <property type="component" value="Unassembled WGS sequence"/>
</dbReference>
<dbReference type="PROSITE" id="PS01076">
    <property type="entry name" value="ACETATE_KINASE_2"/>
    <property type="match status" value="1"/>
</dbReference>
<dbReference type="EMBL" id="SCWB01000001">
    <property type="protein sequence ID" value="TDM13172.1"/>
    <property type="molecule type" value="Genomic_DNA"/>
</dbReference>
<keyword evidence="3 9" id="KW-0963">Cytoplasm</keyword>
<dbReference type="GO" id="GO:0005524">
    <property type="term" value="F:ATP binding"/>
    <property type="evidence" value="ECO:0007669"/>
    <property type="project" value="UniProtKB-KW"/>
</dbReference>
<keyword evidence="4 9" id="KW-0808">Transferase</keyword>
<comment type="caution">
    <text evidence="11">The sequence shown here is derived from an EMBL/GenBank/DDBJ whole genome shotgun (WGS) entry which is preliminary data.</text>
</comment>
<dbReference type="PRINTS" id="PR00471">
    <property type="entry name" value="ACETATEKNASE"/>
</dbReference>
<evidence type="ECO:0000256" key="6">
    <source>
        <dbReference type="ARBA" id="ARBA00022777"/>
    </source>
</evidence>
<keyword evidence="12" id="KW-1185">Reference proteome</keyword>
<dbReference type="InterPro" id="IPR011245">
    <property type="entry name" value="Butyrate_kin"/>
</dbReference>
<dbReference type="PANTHER" id="PTHR21060">
    <property type="entry name" value="ACETATE KINASE"/>
    <property type="match status" value="1"/>
</dbReference>
<dbReference type="GO" id="GO:0047761">
    <property type="term" value="F:butyrate kinase activity"/>
    <property type="evidence" value="ECO:0007669"/>
    <property type="project" value="UniProtKB-UniRule"/>
</dbReference>
<evidence type="ECO:0000256" key="10">
    <source>
        <dbReference type="RuleBase" id="RU003835"/>
    </source>
</evidence>